<dbReference type="GO" id="GO:0016740">
    <property type="term" value="F:transferase activity"/>
    <property type="evidence" value="ECO:0007669"/>
    <property type="project" value="UniProtKB-UniRule"/>
</dbReference>
<feature type="binding site" evidence="11">
    <location>
        <position position="307"/>
    </location>
    <ligand>
        <name>Mg(2+)</name>
        <dbReference type="ChEBI" id="CHEBI:18420"/>
    </ligand>
</feature>
<dbReference type="PANTHER" id="PTHR30040:SF2">
    <property type="entry name" value="FAD:PROTEIN FMN TRANSFERASE"/>
    <property type="match status" value="1"/>
</dbReference>
<evidence type="ECO:0000313" key="13">
    <source>
        <dbReference type="EMBL" id="CUM81317.1"/>
    </source>
</evidence>
<feature type="chain" id="PRO_5039753169" description="FAD:protein FMN transferase" evidence="12">
    <location>
        <begin position="25"/>
        <end position="350"/>
    </location>
</feature>
<dbReference type="PANTHER" id="PTHR30040">
    <property type="entry name" value="THIAMINE BIOSYNTHESIS LIPOPROTEIN APBE"/>
    <property type="match status" value="1"/>
</dbReference>
<dbReference type="GO" id="GO:0046872">
    <property type="term" value="F:metal ion binding"/>
    <property type="evidence" value="ECO:0007669"/>
    <property type="project" value="UniProtKB-UniRule"/>
</dbReference>
<dbReference type="Pfam" id="PF02424">
    <property type="entry name" value="ApbE"/>
    <property type="match status" value="1"/>
</dbReference>
<comment type="similarity">
    <text evidence="10 12">Belongs to the ApbE family.</text>
</comment>
<evidence type="ECO:0000256" key="7">
    <source>
        <dbReference type="ARBA" id="ARBA00022842"/>
    </source>
</evidence>
<proteinExistence type="inferred from homology"/>
<comment type="catalytic activity">
    <reaction evidence="9 10 12">
        <text>L-threonyl-[protein] + FAD = FMN-L-threonyl-[protein] + AMP + H(+)</text>
        <dbReference type="Rhea" id="RHEA:36847"/>
        <dbReference type="Rhea" id="RHEA-COMP:11060"/>
        <dbReference type="Rhea" id="RHEA-COMP:11061"/>
        <dbReference type="ChEBI" id="CHEBI:15378"/>
        <dbReference type="ChEBI" id="CHEBI:30013"/>
        <dbReference type="ChEBI" id="CHEBI:57692"/>
        <dbReference type="ChEBI" id="CHEBI:74257"/>
        <dbReference type="ChEBI" id="CHEBI:456215"/>
        <dbReference type="EC" id="2.7.1.180"/>
    </reaction>
</comment>
<dbReference type="SUPFAM" id="SSF143631">
    <property type="entry name" value="ApbE-like"/>
    <property type="match status" value="1"/>
</dbReference>
<name>A0A173RU99_9FIRM</name>
<dbReference type="RefSeq" id="WP_055237316.1">
    <property type="nucleotide sequence ID" value="NZ_CYXM01000002.1"/>
</dbReference>
<keyword evidence="12" id="KW-0997">Cell inner membrane</keyword>
<evidence type="ECO:0000313" key="14">
    <source>
        <dbReference type="Proteomes" id="UP000095673"/>
    </source>
</evidence>
<comment type="cofactor">
    <cofactor evidence="11">
        <name>Mg(2+)</name>
        <dbReference type="ChEBI" id="CHEBI:18420"/>
    </cofactor>
    <cofactor evidence="11">
        <name>Mn(2+)</name>
        <dbReference type="ChEBI" id="CHEBI:29035"/>
    </cofactor>
    <text evidence="11">Magnesium. Can also use manganese.</text>
</comment>
<dbReference type="Proteomes" id="UP000095673">
    <property type="component" value="Unassembled WGS sequence"/>
</dbReference>
<keyword evidence="3 10" id="KW-0285">Flavoprotein</keyword>
<evidence type="ECO:0000256" key="2">
    <source>
        <dbReference type="ARBA" id="ARBA00016337"/>
    </source>
</evidence>
<protein>
    <recommendedName>
        <fullName evidence="2 10">FAD:protein FMN transferase</fullName>
        <ecNumber evidence="1 10">2.7.1.180</ecNumber>
    </recommendedName>
    <alternativeName>
        <fullName evidence="8 10">Flavin transferase</fullName>
    </alternativeName>
</protein>
<dbReference type="AlphaFoldDB" id="A0A173RU99"/>
<keyword evidence="4 10" id="KW-0808">Transferase</keyword>
<feature type="binding site" evidence="11">
    <location>
        <position position="303"/>
    </location>
    <ligand>
        <name>Mg(2+)</name>
        <dbReference type="ChEBI" id="CHEBI:18420"/>
    </ligand>
</feature>
<evidence type="ECO:0000256" key="8">
    <source>
        <dbReference type="ARBA" id="ARBA00031306"/>
    </source>
</evidence>
<keyword evidence="12" id="KW-0472">Membrane</keyword>
<dbReference type="PROSITE" id="PS51257">
    <property type="entry name" value="PROKAR_LIPOPROTEIN"/>
    <property type="match status" value="1"/>
</dbReference>
<dbReference type="EMBL" id="CYXM01000002">
    <property type="protein sequence ID" value="CUM81317.1"/>
    <property type="molecule type" value="Genomic_DNA"/>
</dbReference>
<evidence type="ECO:0000256" key="11">
    <source>
        <dbReference type="PIRSR" id="PIRSR006268-2"/>
    </source>
</evidence>
<comment type="function">
    <text evidence="12">Flavin transferase that catalyzes the transfer of the FMN moiety of FAD and its covalent binding to the hydroxyl group of a threonine residue in a target flavoprotein.</text>
</comment>
<keyword evidence="12 13" id="KW-0449">Lipoprotein</keyword>
<organism evidence="13 14">
    <name type="scientific">Agathobacter rectalis</name>
    <dbReference type="NCBI Taxonomy" id="39491"/>
    <lineage>
        <taxon>Bacteria</taxon>
        <taxon>Bacillati</taxon>
        <taxon>Bacillota</taxon>
        <taxon>Clostridia</taxon>
        <taxon>Lachnospirales</taxon>
        <taxon>Lachnospiraceae</taxon>
        <taxon>Agathobacter</taxon>
    </lineage>
</organism>
<comment type="subcellular location">
    <subcellularLocation>
        <location evidence="12">Cell inner membrane</location>
        <topology evidence="12">Lipid-anchor</topology>
        <orientation evidence="12">Periplasmic side</orientation>
    </subcellularLocation>
</comment>
<dbReference type="OrthoDB" id="9778595at2"/>
<dbReference type="PIRSF" id="PIRSF006268">
    <property type="entry name" value="ApbE"/>
    <property type="match status" value="1"/>
</dbReference>
<dbReference type="InterPro" id="IPR003374">
    <property type="entry name" value="ApbE-like_sf"/>
</dbReference>
<keyword evidence="6 10" id="KW-0274">FAD</keyword>
<gene>
    <name evidence="13" type="primary">apbE</name>
    <name evidence="13" type="ORF">ERS852580_00670</name>
</gene>
<dbReference type="InterPro" id="IPR024932">
    <property type="entry name" value="ApbE"/>
</dbReference>
<dbReference type="EC" id="2.7.1.180" evidence="1 10"/>
<evidence type="ECO:0000256" key="4">
    <source>
        <dbReference type="ARBA" id="ARBA00022679"/>
    </source>
</evidence>
<evidence type="ECO:0000256" key="5">
    <source>
        <dbReference type="ARBA" id="ARBA00022723"/>
    </source>
</evidence>
<accession>A0A173RU99</accession>
<evidence type="ECO:0000256" key="6">
    <source>
        <dbReference type="ARBA" id="ARBA00022827"/>
    </source>
</evidence>
<evidence type="ECO:0000256" key="3">
    <source>
        <dbReference type="ARBA" id="ARBA00022630"/>
    </source>
</evidence>
<reference evidence="13 14" key="1">
    <citation type="submission" date="2015-09" db="EMBL/GenBank/DDBJ databases">
        <authorList>
            <consortium name="Pathogen Informatics"/>
        </authorList>
    </citation>
    <scope>NUCLEOTIDE SEQUENCE [LARGE SCALE GENOMIC DNA]</scope>
    <source>
        <strain evidence="13 14">2789STDY5834968</strain>
    </source>
</reference>
<evidence type="ECO:0000256" key="12">
    <source>
        <dbReference type="RuleBase" id="RU363002"/>
    </source>
</evidence>
<dbReference type="GO" id="GO:0005886">
    <property type="term" value="C:plasma membrane"/>
    <property type="evidence" value="ECO:0007669"/>
    <property type="project" value="UniProtKB-SubCell"/>
</dbReference>
<feature type="signal peptide" evidence="12">
    <location>
        <begin position="1"/>
        <end position="24"/>
    </location>
</feature>
<sequence length="350" mass="38438">MKNKLKHLVPVLLALATITGSLSACELKPKAQQKVSKQGFYFDTIIQITLYGTTDEKYIDDCFDMAKKYENMLSNTVSYSEVSKINDAAGKEYVTVSDDTLELIKKGIEYGDTSDGRFDITIGKLSDLWNFSEIAENTDSKDNEVDDASVVPSDAQIQSELSHVNYRNIQINGNDVMLTDSKAKLDLGGIAKGFIADKMKAYLQSKKITSGIINLGGNVLTVGEKSDGSDYTVGIQKPFDESGEPICTVKVKDKSVVTSGIYERYYRVDDKLYHHILDTTTGYPVKNNLYSVTIISDSSCDGDALSTTCFALGIDKAKELINSLSGVEAIFVTDDYSIITTSDEYNVSTE</sequence>
<dbReference type="Gene3D" id="3.10.520.10">
    <property type="entry name" value="ApbE-like domains"/>
    <property type="match status" value="1"/>
</dbReference>
<keyword evidence="5 10" id="KW-0479">Metal-binding</keyword>
<keyword evidence="12" id="KW-0732">Signal</keyword>
<evidence type="ECO:0000256" key="10">
    <source>
        <dbReference type="PIRNR" id="PIRNR006268"/>
    </source>
</evidence>
<keyword evidence="7 10" id="KW-0460">Magnesium</keyword>
<evidence type="ECO:0000256" key="1">
    <source>
        <dbReference type="ARBA" id="ARBA00011955"/>
    </source>
</evidence>
<evidence type="ECO:0000256" key="9">
    <source>
        <dbReference type="ARBA" id="ARBA00048540"/>
    </source>
</evidence>
<keyword evidence="12" id="KW-1003">Cell membrane</keyword>
<feature type="binding site" evidence="11">
    <location>
        <position position="189"/>
    </location>
    <ligand>
        <name>Mg(2+)</name>
        <dbReference type="ChEBI" id="CHEBI:18420"/>
    </ligand>
</feature>